<gene>
    <name evidence="3" type="ORF">DM860_011257</name>
</gene>
<feature type="chain" id="PRO_5016326462" evidence="2">
    <location>
        <begin position="20"/>
        <end position="225"/>
    </location>
</feature>
<dbReference type="CDD" id="cd00178">
    <property type="entry name" value="beta-trefoil_STI"/>
    <property type="match status" value="1"/>
</dbReference>
<dbReference type="PROSITE" id="PS00283">
    <property type="entry name" value="SOYBEAN_KUNITZ"/>
    <property type="match status" value="1"/>
</dbReference>
<proteinExistence type="inferred from homology"/>
<name>A0A328DT02_9ASTE</name>
<protein>
    <submittedName>
        <fullName evidence="3">Uncharacterized protein</fullName>
    </submittedName>
</protein>
<keyword evidence="2" id="KW-0732">Signal</keyword>
<dbReference type="PRINTS" id="PR00291">
    <property type="entry name" value="KUNITZINHBTR"/>
</dbReference>
<dbReference type="InterPro" id="IPR011065">
    <property type="entry name" value="Kunitz_inhibitor_STI-like_sf"/>
</dbReference>
<feature type="signal peptide" evidence="2">
    <location>
        <begin position="1"/>
        <end position="19"/>
    </location>
</feature>
<dbReference type="GO" id="GO:0004866">
    <property type="term" value="F:endopeptidase inhibitor activity"/>
    <property type="evidence" value="ECO:0007669"/>
    <property type="project" value="InterPro"/>
</dbReference>
<dbReference type="Proteomes" id="UP000249390">
    <property type="component" value="Unassembled WGS sequence"/>
</dbReference>
<evidence type="ECO:0000256" key="1">
    <source>
        <dbReference type="ARBA" id="ARBA00005440"/>
    </source>
</evidence>
<dbReference type="Gene3D" id="2.80.10.50">
    <property type="match status" value="1"/>
</dbReference>
<dbReference type="PANTHER" id="PTHR33107">
    <property type="entry name" value="KUNITZ TRYPSIN INHIBITOR 2"/>
    <property type="match status" value="1"/>
</dbReference>
<dbReference type="SUPFAM" id="SSF50386">
    <property type="entry name" value="STI-like"/>
    <property type="match status" value="1"/>
</dbReference>
<dbReference type="SMART" id="SM00452">
    <property type="entry name" value="STI"/>
    <property type="match status" value="1"/>
</dbReference>
<dbReference type="Pfam" id="PF00197">
    <property type="entry name" value="Kunitz_legume"/>
    <property type="match status" value="1"/>
</dbReference>
<sequence length="225" mass="23731">MKTSVLFISPAILFLLSQAALLCAAAPAAASSAALVLDADGKPVRSGVKYYVVPVTSKNGGGGLDLASTGKKKCPKAVVQVANPKLPGQAVAFYPVNPKHAVVRNGTDLNVEFPDAANECPKSSNFWSLTGDPESTDMRHFVGSGGEKGRPEVYGNTRNWFQILRAGKGYKFNFCPDAVCGCNPVCQDVGITVEKGKRLLELGTAFNSNIPPQAESSDSKRKLGD</sequence>
<comment type="caution">
    <text evidence="3">The sequence shown here is derived from an EMBL/GenBank/DDBJ whole genome shotgun (WGS) entry which is preliminary data.</text>
</comment>
<dbReference type="InterPro" id="IPR002160">
    <property type="entry name" value="Prot_inh_Kunz-lg"/>
</dbReference>
<comment type="similarity">
    <text evidence="1">Belongs to the protease inhibitor I3 (leguminous Kunitz-type inhibitor) family.</text>
</comment>
<dbReference type="InterPro" id="IPR056368">
    <property type="entry name" value="KTI1"/>
</dbReference>
<evidence type="ECO:0000313" key="4">
    <source>
        <dbReference type="Proteomes" id="UP000249390"/>
    </source>
</evidence>
<dbReference type="PANTHER" id="PTHR33107:SF5">
    <property type="entry name" value="KUNITZ TRYPSIN INHIBITOR 5"/>
    <property type="match status" value="1"/>
</dbReference>
<dbReference type="EMBL" id="NQVE01000114">
    <property type="protein sequence ID" value="RAL47519.1"/>
    <property type="molecule type" value="Genomic_DNA"/>
</dbReference>
<evidence type="ECO:0000313" key="3">
    <source>
        <dbReference type="EMBL" id="RAL47519.1"/>
    </source>
</evidence>
<accession>A0A328DT02</accession>
<evidence type="ECO:0000256" key="2">
    <source>
        <dbReference type="SAM" id="SignalP"/>
    </source>
</evidence>
<dbReference type="AlphaFoldDB" id="A0A328DT02"/>
<reference evidence="3 4" key="1">
    <citation type="submission" date="2018-06" db="EMBL/GenBank/DDBJ databases">
        <title>The Genome of Cuscuta australis (Dodder) Provides Insight into the Evolution of Plant Parasitism.</title>
        <authorList>
            <person name="Liu H."/>
        </authorList>
    </citation>
    <scope>NUCLEOTIDE SEQUENCE [LARGE SCALE GENOMIC DNA]</scope>
    <source>
        <strain evidence="4">cv. Yunnan</strain>
        <tissue evidence="3">Vines</tissue>
    </source>
</reference>
<organism evidence="3 4">
    <name type="scientific">Cuscuta australis</name>
    <dbReference type="NCBI Taxonomy" id="267555"/>
    <lineage>
        <taxon>Eukaryota</taxon>
        <taxon>Viridiplantae</taxon>
        <taxon>Streptophyta</taxon>
        <taxon>Embryophyta</taxon>
        <taxon>Tracheophyta</taxon>
        <taxon>Spermatophyta</taxon>
        <taxon>Magnoliopsida</taxon>
        <taxon>eudicotyledons</taxon>
        <taxon>Gunneridae</taxon>
        <taxon>Pentapetalae</taxon>
        <taxon>asterids</taxon>
        <taxon>lamiids</taxon>
        <taxon>Solanales</taxon>
        <taxon>Convolvulaceae</taxon>
        <taxon>Cuscuteae</taxon>
        <taxon>Cuscuta</taxon>
        <taxon>Cuscuta subgen. Grammica</taxon>
        <taxon>Cuscuta sect. Cleistogrammica</taxon>
    </lineage>
</organism>
<keyword evidence="4" id="KW-1185">Reference proteome</keyword>